<dbReference type="EMBL" id="KV417597">
    <property type="protein sequence ID" value="KZP16145.1"/>
    <property type="molecule type" value="Genomic_DNA"/>
</dbReference>
<organism evidence="1 2">
    <name type="scientific">Athelia psychrophila</name>
    <dbReference type="NCBI Taxonomy" id="1759441"/>
    <lineage>
        <taxon>Eukaryota</taxon>
        <taxon>Fungi</taxon>
        <taxon>Dikarya</taxon>
        <taxon>Basidiomycota</taxon>
        <taxon>Agaricomycotina</taxon>
        <taxon>Agaricomycetes</taxon>
        <taxon>Agaricomycetidae</taxon>
        <taxon>Atheliales</taxon>
        <taxon>Atheliaceae</taxon>
        <taxon>Athelia</taxon>
    </lineage>
</organism>
<dbReference type="AlphaFoldDB" id="A0A166EVC2"/>
<dbReference type="STRING" id="436010.A0A166EVC2"/>
<proteinExistence type="predicted"/>
<accession>A0A166EVC2</accession>
<evidence type="ECO:0000313" key="1">
    <source>
        <dbReference type="EMBL" id="KZP16145.1"/>
    </source>
</evidence>
<gene>
    <name evidence="1" type="ORF">FIBSPDRAFT_958313</name>
</gene>
<protein>
    <submittedName>
        <fullName evidence="1">Uncharacterized protein</fullName>
    </submittedName>
</protein>
<name>A0A166EVC2_9AGAM</name>
<evidence type="ECO:0000313" key="2">
    <source>
        <dbReference type="Proteomes" id="UP000076532"/>
    </source>
</evidence>
<dbReference type="Proteomes" id="UP000076532">
    <property type="component" value="Unassembled WGS sequence"/>
</dbReference>
<reference evidence="1 2" key="1">
    <citation type="journal article" date="2016" name="Mol. Biol. Evol.">
        <title>Comparative Genomics of Early-Diverging Mushroom-Forming Fungi Provides Insights into the Origins of Lignocellulose Decay Capabilities.</title>
        <authorList>
            <person name="Nagy L.G."/>
            <person name="Riley R."/>
            <person name="Tritt A."/>
            <person name="Adam C."/>
            <person name="Daum C."/>
            <person name="Floudas D."/>
            <person name="Sun H."/>
            <person name="Yadav J.S."/>
            <person name="Pangilinan J."/>
            <person name="Larsson K.H."/>
            <person name="Matsuura K."/>
            <person name="Barry K."/>
            <person name="Labutti K."/>
            <person name="Kuo R."/>
            <person name="Ohm R.A."/>
            <person name="Bhattacharya S.S."/>
            <person name="Shirouzu T."/>
            <person name="Yoshinaga Y."/>
            <person name="Martin F.M."/>
            <person name="Grigoriev I.V."/>
            <person name="Hibbett D.S."/>
        </authorList>
    </citation>
    <scope>NUCLEOTIDE SEQUENCE [LARGE SCALE GENOMIC DNA]</scope>
    <source>
        <strain evidence="1 2">CBS 109695</strain>
    </source>
</reference>
<keyword evidence="2" id="KW-1185">Reference proteome</keyword>
<dbReference type="Gene3D" id="3.30.1330.120">
    <property type="entry name" value="2-methylcitrate dehydratase PrpD"/>
    <property type="match status" value="1"/>
</dbReference>
<sequence>MAAYPLTHENLTSQSYTDASVADLRIDALTAPRKLRAKIHCVEELHFSVDYHPTKYSIGSALLVELNDWKSSPYPLAPKISPKTCNHKVDNICNGFGVLGDSIRQISVLALLAANASPD</sequence>
<dbReference type="InterPro" id="IPR042188">
    <property type="entry name" value="MmgE/PrpD_sf_2"/>
</dbReference>